<dbReference type="GeneID" id="82811807"/>
<feature type="chain" id="PRO_5018070227" evidence="1">
    <location>
        <begin position="32"/>
        <end position="205"/>
    </location>
</feature>
<dbReference type="InterPro" id="IPR007391">
    <property type="entry name" value="Vancomycin_resist_VanW"/>
</dbReference>
<evidence type="ECO:0000313" key="3">
    <source>
        <dbReference type="EMBL" id="RNB48140.1"/>
    </source>
</evidence>
<dbReference type="Proteomes" id="UP000317180">
    <property type="component" value="Unassembled WGS sequence"/>
</dbReference>
<sequence>MNKFRFIGISVMTTAFLFSACTAVLPTPASALGTAELSPAEQREAFLDKMDIKDKEVLGFYHTTMEGSSDARKHNIKKALKKINQEKIKPQAVFSFNEEVGNSNIEEDGWEKAGTILNGQLVDDFGGGICQVSSTLYNATAEAGMTIVERHNHSKSVGYVPAGQDATVAYGVLDFQFQNPYDFPVKIKAKAYNENDVVIAIVRAS</sequence>
<dbReference type="PANTHER" id="PTHR35788">
    <property type="entry name" value="EXPORTED PROTEIN-RELATED"/>
    <property type="match status" value="1"/>
</dbReference>
<evidence type="ECO:0000313" key="2">
    <source>
        <dbReference type="EMBL" id="GED24751.1"/>
    </source>
</evidence>
<dbReference type="PROSITE" id="PS51257">
    <property type="entry name" value="PROKAR_LIPOPROTEIN"/>
    <property type="match status" value="1"/>
</dbReference>
<dbReference type="OrthoDB" id="9813301at2"/>
<dbReference type="EMBL" id="BJOD01000008">
    <property type="protein sequence ID" value="GED24751.1"/>
    <property type="molecule type" value="Genomic_DNA"/>
</dbReference>
<protein>
    <submittedName>
        <fullName evidence="3">Vancomycin resistance protein</fullName>
    </submittedName>
</protein>
<comment type="caution">
    <text evidence="3">The sequence shown here is derived from an EMBL/GenBank/DDBJ whole genome shotgun (WGS) entry which is preliminary data.</text>
</comment>
<feature type="signal peptide" evidence="1">
    <location>
        <begin position="1"/>
        <end position="31"/>
    </location>
</feature>
<dbReference type="AlphaFoldDB" id="A0A3M8AA71"/>
<accession>A0A3M8AA71</accession>
<organism evidence="3 4">
    <name type="scientific">Brevibacillus agri</name>
    <dbReference type="NCBI Taxonomy" id="51101"/>
    <lineage>
        <taxon>Bacteria</taxon>
        <taxon>Bacillati</taxon>
        <taxon>Bacillota</taxon>
        <taxon>Bacilli</taxon>
        <taxon>Bacillales</taxon>
        <taxon>Paenibacillaceae</taxon>
        <taxon>Brevibacillus</taxon>
    </lineage>
</organism>
<evidence type="ECO:0000313" key="4">
    <source>
        <dbReference type="Proteomes" id="UP000276178"/>
    </source>
</evidence>
<dbReference type="PANTHER" id="PTHR35788:SF1">
    <property type="entry name" value="EXPORTED PROTEIN"/>
    <property type="match status" value="1"/>
</dbReference>
<name>A0A3M8AA71_9BACL</name>
<proteinExistence type="predicted"/>
<gene>
    <name evidence="2" type="ORF">BAG01nite_08530</name>
    <name evidence="3" type="ORF">EB820_23965</name>
</gene>
<dbReference type="Proteomes" id="UP000276178">
    <property type="component" value="Unassembled WGS sequence"/>
</dbReference>
<dbReference type="InterPro" id="IPR052913">
    <property type="entry name" value="Glycopeptide_resist_protein"/>
</dbReference>
<dbReference type="Pfam" id="PF04294">
    <property type="entry name" value="VanW"/>
    <property type="match status" value="1"/>
</dbReference>
<reference evidence="2 5" key="2">
    <citation type="submission" date="2019-06" db="EMBL/GenBank/DDBJ databases">
        <title>Whole genome shotgun sequence of Brevibacillus agri NBRC 15538.</title>
        <authorList>
            <person name="Hosoyama A."/>
            <person name="Uohara A."/>
            <person name="Ohji S."/>
            <person name="Ichikawa N."/>
        </authorList>
    </citation>
    <scope>NUCLEOTIDE SEQUENCE [LARGE SCALE GENOMIC DNA]</scope>
    <source>
        <strain evidence="2 5">NBRC 15538</strain>
    </source>
</reference>
<dbReference type="RefSeq" id="WP_122953438.1">
    <property type="nucleotide sequence ID" value="NZ_BJOD01000008.1"/>
</dbReference>
<keyword evidence="1" id="KW-0732">Signal</keyword>
<evidence type="ECO:0000256" key="1">
    <source>
        <dbReference type="SAM" id="SignalP"/>
    </source>
</evidence>
<evidence type="ECO:0000313" key="5">
    <source>
        <dbReference type="Proteomes" id="UP000317180"/>
    </source>
</evidence>
<keyword evidence="5" id="KW-1185">Reference proteome</keyword>
<reference evidence="3 4" key="1">
    <citation type="submission" date="2018-10" db="EMBL/GenBank/DDBJ databases">
        <title>Phylogenomics of Brevibacillus.</title>
        <authorList>
            <person name="Dunlap C."/>
        </authorList>
    </citation>
    <scope>NUCLEOTIDE SEQUENCE [LARGE SCALE GENOMIC DNA]</scope>
    <source>
        <strain evidence="3 4">NRRL NRS 1219</strain>
    </source>
</reference>
<dbReference type="EMBL" id="RHHN01000089">
    <property type="protein sequence ID" value="RNB48140.1"/>
    <property type="molecule type" value="Genomic_DNA"/>
</dbReference>